<keyword evidence="9" id="KW-0012">Acyltransferase</keyword>
<dbReference type="GO" id="GO:0005886">
    <property type="term" value="C:plasma membrane"/>
    <property type="evidence" value="ECO:0007669"/>
    <property type="project" value="UniProtKB-SubCell"/>
</dbReference>
<keyword evidence="4 7" id="KW-0812">Transmembrane</keyword>
<keyword evidence="5 7" id="KW-1133">Transmembrane helix</keyword>
<feature type="transmembrane region" description="Helical" evidence="7">
    <location>
        <begin position="71"/>
        <end position="90"/>
    </location>
</feature>
<gene>
    <name evidence="9" type="ORF">AC529_17915</name>
</gene>
<dbReference type="GO" id="GO:0009246">
    <property type="term" value="P:enterobacterial common antigen biosynthetic process"/>
    <property type="evidence" value="ECO:0007669"/>
    <property type="project" value="TreeGrafter"/>
</dbReference>
<feature type="transmembrane region" description="Helical" evidence="7">
    <location>
        <begin position="345"/>
        <end position="363"/>
    </location>
</feature>
<dbReference type="AlphaFoldDB" id="A0A147KDN0"/>
<evidence type="ECO:0000259" key="8">
    <source>
        <dbReference type="Pfam" id="PF01757"/>
    </source>
</evidence>
<feature type="transmembrane region" description="Helical" evidence="7">
    <location>
        <begin position="102"/>
        <end position="124"/>
    </location>
</feature>
<keyword evidence="3" id="KW-1003">Cell membrane</keyword>
<feature type="transmembrane region" description="Helical" evidence="7">
    <location>
        <begin position="267"/>
        <end position="286"/>
    </location>
</feature>
<keyword evidence="9" id="KW-0808">Transferase</keyword>
<comment type="similarity">
    <text evidence="2">Belongs to the acyltransferase 3 family.</text>
</comment>
<dbReference type="EMBL" id="LGEM01000128">
    <property type="protein sequence ID" value="KUP95380.1"/>
    <property type="molecule type" value="Genomic_DNA"/>
</dbReference>
<reference evidence="10" key="1">
    <citation type="journal article" date="2017" name="Acta Aliment.">
        <title>Plant polysaccharide degrading enzyme system of Thermpbifida cellulosilytica TB100 revealed by de novo genome project data.</title>
        <authorList>
            <person name="Toth A."/>
            <person name="Baka E."/>
            <person name="Luzics S."/>
            <person name="Bata-Vidacs I."/>
            <person name="Nagy I."/>
            <person name="Balint B."/>
            <person name="Herceg R."/>
            <person name="Olasz F."/>
            <person name="Wilk T."/>
            <person name="Nagy T."/>
            <person name="Kriszt B."/>
            <person name="Nagy I."/>
            <person name="Kukolya J."/>
        </authorList>
    </citation>
    <scope>NUCLEOTIDE SEQUENCE [LARGE SCALE GENOMIC DNA]</scope>
    <source>
        <strain evidence="10">TB100</strain>
    </source>
</reference>
<dbReference type="Proteomes" id="UP000074382">
    <property type="component" value="Unassembled WGS sequence"/>
</dbReference>
<feature type="transmembrane region" description="Helical" evidence="7">
    <location>
        <begin position="174"/>
        <end position="191"/>
    </location>
</feature>
<evidence type="ECO:0000256" key="4">
    <source>
        <dbReference type="ARBA" id="ARBA00022692"/>
    </source>
</evidence>
<keyword evidence="6 7" id="KW-0472">Membrane</keyword>
<feature type="transmembrane region" description="Helical" evidence="7">
    <location>
        <begin position="231"/>
        <end position="255"/>
    </location>
</feature>
<evidence type="ECO:0000256" key="2">
    <source>
        <dbReference type="ARBA" id="ARBA00007400"/>
    </source>
</evidence>
<dbReference type="OrthoDB" id="1072135at2"/>
<feature type="transmembrane region" description="Helical" evidence="7">
    <location>
        <begin position="307"/>
        <end position="325"/>
    </location>
</feature>
<evidence type="ECO:0000256" key="1">
    <source>
        <dbReference type="ARBA" id="ARBA00004651"/>
    </source>
</evidence>
<feature type="domain" description="Acyltransferase 3" evidence="8">
    <location>
        <begin position="27"/>
        <end position="360"/>
    </location>
</feature>
<dbReference type="Pfam" id="PF01757">
    <property type="entry name" value="Acyl_transf_3"/>
    <property type="match status" value="1"/>
</dbReference>
<dbReference type="PATRIC" id="fig|665004.4.peg.3965"/>
<dbReference type="InterPro" id="IPR002656">
    <property type="entry name" value="Acyl_transf_3_dom"/>
</dbReference>
<dbReference type="PANTHER" id="PTHR40074:SF2">
    <property type="entry name" value="O-ACETYLTRANSFERASE WECH"/>
    <property type="match status" value="1"/>
</dbReference>
<feature type="transmembrane region" description="Helical" evidence="7">
    <location>
        <begin position="144"/>
        <end position="162"/>
    </location>
</feature>
<dbReference type="PANTHER" id="PTHR40074">
    <property type="entry name" value="O-ACETYLTRANSFERASE WECH"/>
    <property type="match status" value="1"/>
</dbReference>
<sequence>MTVQTFRTPRTATSRRSVTTATPVETAWLDVARIAAITAVVLLHSVAVVVTRDYTELGSATWWTANVVDSAVRWCVPVFIMISGALLLAPRREGLRSFYRRRFSRIGIPLVVWSAFYLSIDLFVEKWNDWPDALHRILAGQPSVHLYFLFVLAGLYALTPFLRVLTAHAPPRTLWWAAVLMTALGVADQAISDFSGIGEANAVTRFLPYVGYYLLGYLLRDTALTRRGVWAAGAVLVASVAATVGVVGATAVAQGEWTVQAAYAYDYLSPTVLAMSVALFLLFRPLTGRWRGLTAPDRDTTAARRRLRTLADLSFGVFLVHLILLRELRSFTGIPDHPAAMVATVLAQTVAVLAVSFLVTAVLRRIPGLRATV</sequence>
<dbReference type="STRING" id="665004.AC529_17915"/>
<organism evidence="9 10">
    <name type="scientific">Thermobifida cellulosilytica TB100</name>
    <dbReference type="NCBI Taxonomy" id="665004"/>
    <lineage>
        <taxon>Bacteria</taxon>
        <taxon>Bacillati</taxon>
        <taxon>Actinomycetota</taxon>
        <taxon>Actinomycetes</taxon>
        <taxon>Streptosporangiales</taxon>
        <taxon>Nocardiopsidaceae</taxon>
        <taxon>Thermobifida</taxon>
    </lineage>
</organism>
<name>A0A147KDN0_THECS</name>
<evidence type="ECO:0000313" key="10">
    <source>
        <dbReference type="Proteomes" id="UP000074382"/>
    </source>
</evidence>
<evidence type="ECO:0000256" key="7">
    <source>
        <dbReference type="SAM" id="Phobius"/>
    </source>
</evidence>
<comment type="subcellular location">
    <subcellularLocation>
        <location evidence="1">Cell membrane</location>
        <topology evidence="1">Multi-pass membrane protein</topology>
    </subcellularLocation>
</comment>
<feature type="transmembrane region" description="Helical" evidence="7">
    <location>
        <begin position="203"/>
        <end position="219"/>
    </location>
</feature>
<feature type="transmembrane region" description="Helical" evidence="7">
    <location>
        <begin position="31"/>
        <end position="51"/>
    </location>
</feature>
<protein>
    <submittedName>
        <fullName evidence="9">Acyltransferase</fullName>
    </submittedName>
</protein>
<comment type="caution">
    <text evidence="9">The sequence shown here is derived from an EMBL/GenBank/DDBJ whole genome shotgun (WGS) entry which is preliminary data.</text>
</comment>
<accession>A0A147KDN0</accession>
<evidence type="ECO:0000313" key="9">
    <source>
        <dbReference type="EMBL" id="KUP95380.1"/>
    </source>
</evidence>
<evidence type="ECO:0000256" key="5">
    <source>
        <dbReference type="ARBA" id="ARBA00022989"/>
    </source>
</evidence>
<keyword evidence="10" id="KW-1185">Reference proteome</keyword>
<evidence type="ECO:0000256" key="3">
    <source>
        <dbReference type="ARBA" id="ARBA00022475"/>
    </source>
</evidence>
<dbReference type="GO" id="GO:0016413">
    <property type="term" value="F:O-acetyltransferase activity"/>
    <property type="evidence" value="ECO:0007669"/>
    <property type="project" value="TreeGrafter"/>
</dbReference>
<proteinExistence type="inferred from homology"/>
<evidence type="ECO:0000256" key="6">
    <source>
        <dbReference type="ARBA" id="ARBA00023136"/>
    </source>
</evidence>